<reference evidence="1 2" key="1">
    <citation type="journal article" date="2007" name="PLoS Genet.">
        <title>Patterns and implications of gene gain and loss in the evolution of Prochlorococcus.</title>
        <authorList>
            <person name="Kettler G.C."/>
            <person name="Martiny A.C."/>
            <person name="Huang K."/>
            <person name="Zucker J."/>
            <person name="Coleman M.L."/>
            <person name="Rodrigue S."/>
            <person name="Chen F."/>
            <person name="Lapidus A."/>
            <person name="Ferriera S."/>
            <person name="Johnson J."/>
            <person name="Steglich C."/>
            <person name="Church G.M."/>
            <person name="Richardson P."/>
            <person name="Chisholm S.W."/>
        </authorList>
    </citation>
    <scope>NUCLEOTIDE SEQUENCE [LARGE SCALE GENOMIC DNA]</scope>
    <source>
        <strain evidence="1 2">MIT 9303</strain>
    </source>
</reference>
<proteinExistence type="predicted"/>
<dbReference type="AlphaFoldDB" id="A2CAF1"/>
<name>A2CAF1_PROM3</name>
<dbReference type="KEGG" id="pmf:P9303_17171"/>
<dbReference type="Proteomes" id="UP000002274">
    <property type="component" value="Chromosome"/>
</dbReference>
<gene>
    <name evidence="1" type="ordered locus">P9303_17171</name>
</gene>
<accession>A2CAF1</accession>
<evidence type="ECO:0000313" key="2">
    <source>
        <dbReference type="Proteomes" id="UP000002274"/>
    </source>
</evidence>
<dbReference type="HOGENOM" id="CLU_3375254_0_0_3"/>
<dbReference type="EMBL" id="CP000554">
    <property type="protein sequence ID" value="ABM78461.1"/>
    <property type="molecule type" value="Genomic_DNA"/>
</dbReference>
<protein>
    <submittedName>
        <fullName evidence="1">Uncharacterized protein</fullName>
    </submittedName>
</protein>
<evidence type="ECO:0000313" key="1">
    <source>
        <dbReference type="EMBL" id="ABM78461.1"/>
    </source>
</evidence>
<sequence length="34" mass="3900">MTVLMATCDFDYSVNWSFQLSPQMLMEQISAITP</sequence>
<organism evidence="1 2">
    <name type="scientific">Prochlorococcus marinus (strain MIT 9303)</name>
    <dbReference type="NCBI Taxonomy" id="59922"/>
    <lineage>
        <taxon>Bacteria</taxon>
        <taxon>Bacillati</taxon>
        <taxon>Cyanobacteriota</taxon>
        <taxon>Cyanophyceae</taxon>
        <taxon>Synechococcales</taxon>
        <taxon>Prochlorococcaceae</taxon>
        <taxon>Prochlorococcus</taxon>
    </lineage>
</organism>